<proteinExistence type="predicted"/>
<name>A0A921T0A4_9FIRM</name>
<evidence type="ECO:0000313" key="2">
    <source>
        <dbReference type="Proteomes" id="UP000776700"/>
    </source>
</evidence>
<feature type="non-terminal residue" evidence="1">
    <location>
        <position position="111"/>
    </location>
</feature>
<gene>
    <name evidence="1" type="ORF">K8V90_10755</name>
</gene>
<dbReference type="AlphaFoldDB" id="A0A921T0A4"/>
<comment type="caution">
    <text evidence="1">The sequence shown here is derived from an EMBL/GenBank/DDBJ whole genome shotgun (WGS) entry which is preliminary data.</text>
</comment>
<dbReference type="EMBL" id="DYUB01000334">
    <property type="protein sequence ID" value="HJG97571.1"/>
    <property type="molecule type" value="Genomic_DNA"/>
</dbReference>
<dbReference type="Gene3D" id="2.40.260.10">
    <property type="entry name" value="Sortase"/>
    <property type="match status" value="1"/>
</dbReference>
<dbReference type="Proteomes" id="UP000776700">
    <property type="component" value="Unassembled WGS sequence"/>
</dbReference>
<reference evidence="1" key="2">
    <citation type="submission" date="2021-09" db="EMBL/GenBank/DDBJ databases">
        <authorList>
            <person name="Gilroy R."/>
        </authorList>
    </citation>
    <scope>NUCLEOTIDE SEQUENCE</scope>
    <source>
        <strain evidence="1">1277</strain>
    </source>
</reference>
<dbReference type="InterPro" id="IPR023365">
    <property type="entry name" value="Sortase_dom-sf"/>
</dbReference>
<accession>A0A921T0A4</accession>
<sequence length="111" mass="12636">MKSKISKILIIVGLLICAGSLSIKFYSKYLENKATESFETQIDKNTKESKEDGFTNIKAGDEIAIIKIPSINLNTVVIESIEKQYLNHYVCHFENNAMSGEYRNFFDSLVF</sequence>
<reference evidence="1" key="1">
    <citation type="journal article" date="2021" name="PeerJ">
        <title>Extensive microbial diversity within the chicken gut microbiome revealed by metagenomics and culture.</title>
        <authorList>
            <person name="Gilroy R."/>
            <person name="Ravi A."/>
            <person name="Getino M."/>
            <person name="Pursley I."/>
            <person name="Horton D.L."/>
            <person name="Alikhan N.F."/>
            <person name="Baker D."/>
            <person name="Gharbi K."/>
            <person name="Hall N."/>
            <person name="Watson M."/>
            <person name="Adriaenssens E.M."/>
            <person name="Foster-Nyarko E."/>
            <person name="Jarju S."/>
            <person name="Secka A."/>
            <person name="Antonio M."/>
            <person name="Oren A."/>
            <person name="Chaudhuri R.R."/>
            <person name="La Ragione R."/>
            <person name="Hildebrand F."/>
            <person name="Pallen M.J."/>
        </authorList>
    </citation>
    <scope>NUCLEOTIDE SEQUENCE</scope>
    <source>
        <strain evidence="1">1277</strain>
    </source>
</reference>
<dbReference type="SUPFAM" id="SSF63817">
    <property type="entry name" value="Sortase"/>
    <property type="match status" value="1"/>
</dbReference>
<organism evidence="1 2">
    <name type="scientific">Romboutsia timonensis</name>
    <dbReference type="NCBI Taxonomy" id="1776391"/>
    <lineage>
        <taxon>Bacteria</taxon>
        <taxon>Bacillati</taxon>
        <taxon>Bacillota</taxon>
        <taxon>Clostridia</taxon>
        <taxon>Peptostreptococcales</taxon>
        <taxon>Peptostreptococcaceae</taxon>
        <taxon>Romboutsia</taxon>
    </lineage>
</organism>
<protein>
    <submittedName>
        <fullName evidence="1">Class D sortase</fullName>
    </submittedName>
</protein>
<evidence type="ECO:0000313" key="1">
    <source>
        <dbReference type="EMBL" id="HJG97571.1"/>
    </source>
</evidence>